<dbReference type="SUPFAM" id="SSF88713">
    <property type="entry name" value="Glycoside hydrolase/deacetylase"/>
    <property type="match status" value="1"/>
</dbReference>
<dbReference type="PROSITE" id="PS51677">
    <property type="entry name" value="NODB"/>
    <property type="match status" value="1"/>
</dbReference>
<dbReference type="PANTHER" id="PTHR10587">
    <property type="entry name" value="GLYCOSYL TRANSFERASE-RELATED"/>
    <property type="match status" value="1"/>
</dbReference>
<dbReference type="Pfam" id="PF01522">
    <property type="entry name" value="Polysacc_deac_1"/>
    <property type="match status" value="1"/>
</dbReference>
<dbReference type="GO" id="GO:0016020">
    <property type="term" value="C:membrane"/>
    <property type="evidence" value="ECO:0007669"/>
    <property type="project" value="TreeGrafter"/>
</dbReference>
<evidence type="ECO:0000313" key="2">
    <source>
        <dbReference type="Proteomes" id="UP000233425"/>
    </source>
</evidence>
<keyword evidence="1" id="KW-0378">Hydrolase</keyword>
<dbReference type="InterPro" id="IPR050248">
    <property type="entry name" value="Polysacc_deacetylase_ArnD"/>
</dbReference>
<dbReference type="GO" id="GO:0016810">
    <property type="term" value="F:hydrolase activity, acting on carbon-nitrogen (but not peptide) bonds"/>
    <property type="evidence" value="ECO:0007669"/>
    <property type="project" value="InterPro"/>
</dbReference>
<reference evidence="1" key="1">
    <citation type="journal article" date="2018" name="Environ. Microbiol.">
        <title>Sporulation capability and amylosome conservation among diverse human colonic and rumen isolates of the keystone starch-degrader Ruminococcus bromii.</title>
        <authorList>
            <person name="Mukhopadhya I."/>
            <person name="Morais S."/>
            <person name="Laverde-Gomez J."/>
            <person name="Sheridan P.O."/>
            <person name="Walker A.W."/>
            <person name="Kelly W."/>
            <person name="Klieve A.V."/>
            <person name="Ouwerkerk D."/>
            <person name="Duncan S.H."/>
            <person name="Louis P."/>
            <person name="Koropatkin N."/>
            <person name="Cockburn D."/>
            <person name="Kibler R."/>
            <person name="Cooper P.J."/>
            <person name="Sandoval C."/>
            <person name="Crost E."/>
            <person name="Juge N."/>
            <person name="Bayer E.A."/>
            <person name="Flint H.J."/>
        </authorList>
    </citation>
    <scope>NUCLEOTIDE SEQUENCE [LARGE SCALE GENOMIC DNA]</scope>
    <source>
        <strain evidence="1">ATCC 27255</strain>
    </source>
</reference>
<keyword evidence="1" id="KW-0119">Carbohydrate metabolism</keyword>
<keyword evidence="2" id="KW-1185">Reference proteome</keyword>
<dbReference type="EMBL" id="NNSR01000045">
    <property type="protein sequence ID" value="PKD30848.1"/>
    <property type="molecule type" value="Genomic_DNA"/>
</dbReference>
<name>A0A2N0UPS9_9FIRM</name>
<comment type="caution">
    <text evidence="1">The sequence shown here is derived from an EMBL/GenBank/DDBJ whole genome shotgun (WGS) entry which is preliminary data.</text>
</comment>
<dbReference type="InterPro" id="IPR002509">
    <property type="entry name" value="NODB_dom"/>
</dbReference>
<dbReference type="RefSeq" id="WP_015523319.1">
    <property type="nucleotide sequence ID" value="NZ_CABMMZ010000045.1"/>
</dbReference>
<dbReference type="Gene3D" id="3.20.20.370">
    <property type="entry name" value="Glycoside hydrolase/deacetylase"/>
    <property type="match status" value="1"/>
</dbReference>
<dbReference type="Proteomes" id="UP000233425">
    <property type="component" value="Unassembled WGS sequence"/>
</dbReference>
<dbReference type="CDD" id="cd10917">
    <property type="entry name" value="CE4_NodB_like_6s_7s"/>
    <property type="match status" value="1"/>
</dbReference>
<dbReference type="InterPro" id="IPR011330">
    <property type="entry name" value="Glyco_hydro/deAcase_b/a-brl"/>
</dbReference>
<dbReference type="GO" id="GO:0016798">
    <property type="term" value="F:hydrolase activity, acting on glycosyl bonds"/>
    <property type="evidence" value="ECO:0007669"/>
    <property type="project" value="UniProtKB-KW"/>
</dbReference>
<keyword evidence="1" id="KW-0326">Glycosidase</keyword>
<gene>
    <name evidence="1" type="primary">xynD</name>
    <name evidence="1" type="ORF">RBATCC27255_00979</name>
</gene>
<dbReference type="GO" id="GO:0045493">
    <property type="term" value="P:xylan catabolic process"/>
    <property type="evidence" value="ECO:0007669"/>
    <property type="project" value="UniProtKB-KW"/>
</dbReference>
<evidence type="ECO:0000313" key="1">
    <source>
        <dbReference type="EMBL" id="PKD30848.1"/>
    </source>
</evidence>
<keyword evidence="1" id="KW-0858">Xylan degradation</keyword>
<protein>
    <submittedName>
        <fullName evidence="1">Bifunctional xylanase/deacetylase</fullName>
    </submittedName>
</protein>
<sequence length="261" mass="29076">MRLYIITKRNLISIGFCLLIGVLAGAIAVTSTVRAVQSAAAQREIPIYYVDTDKKQVALSFDAAWGNEQTEHLLEILDKYKVKSTFFLVGDWVKNYPDSVKDIAKHGHDVGNHSNTHPHMTQMSSSDMVGQIQSCNEKIKELTGKTPTLFRAPYGDYNNDVVKSVNGCNMYCVQWDVDSLDWKDPTPEQIKQNIMKKIKNGSIILMHNGAKNTPEALPTVIEAIKSEGYEIVPISQILLKGEYYTDVDGKMCSKTATQPSS</sequence>
<dbReference type="PANTHER" id="PTHR10587:SF128">
    <property type="entry name" value="POLYSACCHARIDE DEACETYLASE PDAB-RELATED"/>
    <property type="match status" value="1"/>
</dbReference>
<keyword evidence="1" id="KW-0624">Polysaccharide degradation</keyword>
<organism evidence="1 2">
    <name type="scientific">Ruminococcus bromii</name>
    <dbReference type="NCBI Taxonomy" id="40518"/>
    <lineage>
        <taxon>Bacteria</taxon>
        <taxon>Bacillati</taxon>
        <taxon>Bacillota</taxon>
        <taxon>Clostridia</taxon>
        <taxon>Eubacteriales</taxon>
        <taxon>Oscillospiraceae</taxon>
        <taxon>Ruminococcus</taxon>
    </lineage>
</organism>
<proteinExistence type="predicted"/>
<accession>A0A2N0UPS9</accession>
<dbReference type="AlphaFoldDB" id="A0A2N0UPS9"/>